<dbReference type="RefSeq" id="WP_093537731.1">
    <property type="nucleotide sequence ID" value="NZ_FOXU01000006.1"/>
</dbReference>
<evidence type="ECO:0000256" key="1">
    <source>
        <dbReference type="ARBA" id="ARBA00007637"/>
    </source>
</evidence>
<proteinExistence type="inferred from homology"/>
<dbReference type="STRING" id="126156.SAMN05421670_3060"/>
<accession>A0A1I6A1G3</accession>
<dbReference type="Pfam" id="PF01370">
    <property type="entry name" value="Epimerase"/>
    <property type="match status" value="1"/>
</dbReference>
<organism evidence="3 4">
    <name type="scientific">Psychrobacillus psychrotolerans</name>
    <dbReference type="NCBI Taxonomy" id="126156"/>
    <lineage>
        <taxon>Bacteria</taxon>
        <taxon>Bacillati</taxon>
        <taxon>Bacillota</taxon>
        <taxon>Bacilli</taxon>
        <taxon>Bacillales</taxon>
        <taxon>Bacillaceae</taxon>
        <taxon>Psychrobacillus</taxon>
    </lineage>
</organism>
<feature type="domain" description="NAD-dependent epimerase/dehydratase" evidence="2">
    <location>
        <begin position="3"/>
        <end position="228"/>
    </location>
</feature>
<protein>
    <submittedName>
        <fullName evidence="3">UDP-glucose 4-epimerase</fullName>
    </submittedName>
</protein>
<dbReference type="Gene3D" id="3.40.50.720">
    <property type="entry name" value="NAD(P)-binding Rossmann-like Domain"/>
    <property type="match status" value="1"/>
</dbReference>
<name>A0A1I6A1G3_9BACI</name>
<gene>
    <name evidence="3" type="ORF">SAMN05421670_3060</name>
</gene>
<dbReference type="InterPro" id="IPR036291">
    <property type="entry name" value="NAD(P)-bd_dom_sf"/>
</dbReference>
<dbReference type="PANTHER" id="PTHR43000">
    <property type="entry name" value="DTDP-D-GLUCOSE 4,6-DEHYDRATASE-RELATED"/>
    <property type="match status" value="1"/>
</dbReference>
<reference evidence="4" key="1">
    <citation type="submission" date="2016-10" db="EMBL/GenBank/DDBJ databases">
        <authorList>
            <person name="Varghese N."/>
            <person name="Submissions S."/>
        </authorList>
    </citation>
    <scope>NUCLEOTIDE SEQUENCE [LARGE SCALE GENOMIC DNA]</scope>
    <source>
        <strain evidence="4">DSM 11706</strain>
    </source>
</reference>
<evidence type="ECO:0000313" key="4">
    <source>
        <dbReference type="Proteomes" id="UP000198734"/>
    </source>
</evidence>
<comment type="similarity">
    <text evidence="1">Belongs to the NAD(P)-dependent epimerase/dehydratase family.</text>
</comment>
<dbReference type="InterPro" id="IPR001509">
    <property type="entry name" value="Epimerase_deHydtase"/>
</dbReference>
<dbReference type="EMBL" id="FOXU01000006">
    <property type="protein sequence ID" value="SFQ62498.1"/>
    <property type="molecule type" value="Genomic_DNA"/>
</dbReference>
<sequence length="305" mass="33745">MKVLVTGAAGFIGSYVVQALLEKEISVVAVDNLSTGKLTNLTENVPFYKIDITDKALENVFQTESPDYVIHLAAQSSVIESMINPVEDCQSNILGTLNILRFAKQYGVKKCVVASTAAVYGNPTIFPVGEDSKLSPLSFYALSKLSAENYILLYEKLFNLSSTILRFSNVYGPKQPNGVITSLIECLVEGETPIIYDGNQTRDFIYVKDIAQACIQSMLSKQTGIFNISSNRELSIKQLYKEITDAMGVHTEPVYEILRDGEIERSVLSNVKAIASLGWTPTYHLEEGLKETINHYVNLSISINY</sequence>
<dbReference type="OrthoDB" id="9771073at2"/>
<keyword evidence="4" id="KW-1185">Reference proteome</keyword>
<evidence type="ECO:0000259" key="2">
    <source>
        <dbReference type="Pfam" id="PF01370"/>
    </source>
</evidence>
<evidence type="ECO:0000313" key="3">
    <source>
        <dbReference type="EMBL" id="SFQ62498.1"/>
    </source>
</evidence>
<dbReference type="SUPFAM" id="SSF51735">
    <property type="entry name" value="NAD(P)-binding Rossmann-fold domains"/>
    <property type="match status" value="1"/>
</dbReference>
<dbReference type="Proteomes" id="UP000198734">
    <property type="component" value="Unassembled WGS sequence"/>
</dbReference>
<dbReference type="AlphaFoldDB" id="A0A1I6A1G3"/>